<accession>A0A0D7X199</accession>
<name>A0A0D7X199_9BACL</name>
<dbReference type="PATRIC" id="fig|159743.3.peg.4666"/>
<keyword evidence="3" id="KW-1185">Reference proteome</keyword>
<dbReference type="RefSeq" id="WP_044647961.1">
    <property type="nucleotide sequence ID" value="NZ_JTHP01000050.1"/>
</dbReference>
<dbReference type="PANTHER" id="PTHR13887:SF41">
    <property type="entry name" value="THIOREDOXIN SUPERFAMILY PROTEIN"/>
    <property type="match status" value="1"/>
</dbReference>
<feature type="domain" description="DSBA-like thioredoxin" evidence="1">
    <location>
        <begin position="3"/>
        <end position="205"/>
    </location>
</feature>
<protein>
    <recommendedName>
        <fullName evidence="1">DSBA-like thioredoxin domain-containing protein</fullName>
    </recommendedName>
</protein>
<dbReference type="Pfam" id="PF01323">
    <property type="entry name" value="DSBA"/>
    <property type="match status" value="1"/>
</dbReference>
<evidence type="ECO:0000259" key="1">
    <source>
        <dbReference type="Pfam" id="PF01323"/>
    </source>
</evidence>
<sequence>MKVEIWSDIGCPFCYIGKQRFEDGLGRFASKDKVNVEYRSFQLDPYAEKYPAYDVHDLYVSKHGGSREEAKAMHKQFAQQAKSDGVDFRFDRIIPTNSLDAHRLIKFAGTYGKSAEVLELLYKAYFTDSKHIGDADTLADIAAEAGMDREKTINVLESTQYADEVRADGREASNLGAKGVPFFVINRKYTISGAAQSSEVFLEALQKAWDEEHPLMTLDTTLNQESGNVCEDGYCTPKNS</sequence>
<dbReference type="InterPro" id="IPR036249">
    <property type="entry name" value="Thioredoxin-like_sf"/>
</dbReference>
<dbReference type="InterPro" id="IPR001853">
    <property type="entry name" value="DSBA-like_thioredoxin_dom"/>
</dbReference>
<dbReference type="CDD" id="cd03024">
    <property type="entry name" value="DsbA_FrnE"/>
    <property type="match status" value="1"/>
</dbReference>
<dbReference type="Proteomes" id="UP000032534">
    <property type="component" value="Unassembled WGS sequence"/>
</dbReference>
<dbReference type="Gene3D" id="3.40.30.10">
    <property type="entry name" value="Glutaredoxin"/>
    <property type="match status" value="1"/>
</dbReference>
<proteinExistence type="predicted"/>
<dbReference type="GO" id="GO:0016491">
    <property type="term" value="F:oxidoreductase activity"/>
    <property type="evidence" value="ECO:0007669"/>
    <property type="project" value="InterPro"/>
</dbReference>
<dbReference type="AlphaFoldDB" id="A0A0D7X199"/>
<evidence type="ECO:0000313" key="3">
    <source>
        <dbReference type="Proteomes" id="UP000032534"/>
    </source>
</evidence>
<dbReference type="OrthoDB" id="9799122at2"/>
<reference evidence="2 3" key="1">
    <citation type="submission" date="2014-11" db="EMBL/GenBank/DDBJ databases">
        <title>Draft Genome Sequences of Paenibacillus polymyxa NRRL B-30509 and Paenibacillus terrae NRRL B-30644, Strains from a Poultry Environment that Produce Tridecaptin A and Paenicidins.</title>
        <authorList>
            <person name="van Belkum M.J."/>
            <person name="Lohans C.T."/>
            <person name="Vederas J.C."/>
        </authorList>
    </citation>
    <scope>NUCLEOTIDE SEQUENCE [LARGE SCALE GENOMIC DNA]</scope>
    <source>
        <strain evidence="2 3">NRRL B-30644</strain>
    </source>
</reference>
<dbReference type="PANTHER" id="PTHR13887">
    <property type="entry name" value="GLUTATHIONE S-TRANSFERASE KAPPA"/>
    <property type="match status" value="1"/>
</dbReference>
<dbReference type="SUPFAM" id="SSF52833">
    <property type="entry name" value="Thioredoxin-like"/>
    <property type="match status" value="1"/>
</dbReference>
<gene>
    <name evidence="2" type="ORF">QD47_21000</name>
</gene>
<organism evidence="2 3">
    <name type="scientific">Paenibacillus terrae</name>
    <dbReference type="NCBI Taxonomy" id="159743"/>
    <lineage>
        <taxon>Bacteria</taxon>
        <taxon>Bacillati</taxon>
        <taxon>Bacillota</taxon>
        <taxon>Bacilli</taxon>
        <taxon>Bacillales</taxon>
        <taxon>Paenibacillaceae</taxon>
        <taxon>Paenibacillus</taxon>
    </lineage>
</organism>
<comment type="caution">
    <text evidence="2">The sequence shown here is derived from an EMBL/GenBank/DDBJ whole genome shotgun (WGS) entry which is preliminary data.</text>
</comment>
<evidence type="ECO:0000313" key="2">
    <source>
        <dbReference type="EMBL" id="KJD43742.1"/>
    </source>
</evidence>
<dbReference type="EMBL" id="JTHP01000050">
    <property type="protein sequence ID" value="KJD43742.1"/>
    <property type="molecule type" value="Genomic_DNA"/>
</dbReference>